<comment type="caution">
    <text evidence="1">The sequence shown here is derived from an EMBL/GenBank/DDBJ whole genome shotgun (WGS) entry which is preliminary data.</text>
</comment>
<proteinExistence type="predicted"/>
<accession>A0A166Z3F1</accession>
<evidence type="ECO:0000313" key="2">
    <source>
        <dbReference type="Proteomes" id="UP000076552"/>
    </source>
</evidence>
<organism evidence="1 2">
    <name type="scientific">Colletotrichum tofieldiae</name>
    <dbReference type="NCBI Taxonomy" id="708197"/>
    <lineage>
        <taxon>Eukaryota</taxon>
        <taxon>Fungi</taxon>
        <taxon>Dikarya</taxon>
        <taxon>Ascomycota</taxon>
        <taxon>Pezizomycotina</taxon>
        <taxon>Sordariomycetes</taxon>
        <taxon>Hypocreomycetidae</taxon>
        <taxon>Glomerellales</taxon>
        <taxon>Glomerellaceae</taxon>
        <taxon>Colletotrichum</taxon>
        <taxon>Colletotrichum spaethianum species complex</taxon>
    </lineage>
</organism>
<dbReference type="Proteomes" id="UP000076552">
    <property type="component" value="Unassembled WGS sequence"/>
</dbReference>
<evidence type="ECO:0000313" key="1">
    <source>
        <dbReference type="EMBL" id="KZL78389.1"/>
    </source>
</evidence>
<name>A0A166Z3F1_9PEZI</name>
<reference evidence="1 2" key="1">
    <citation type="submission" date="2015-06" db="EMBL/GenBank/DDBJ databases">
        <title>Survival trade-offs in plant roots during colonization by closely related pathogenic and mutualistic fungi.</title>
        <authorList>
            <person name="Hacquard S."/>
            <person name="Kracher B."/>
            <person name="Hiruma K."/>
            <person name="Weinman A."/>
            <person name="Muench P."/>
            <person name="Garrido Oter R."/>
            <person name="Ver Loren van Themaat E."/>
            <person name="Dallerey J.-F."/>
            <person name="Damm U."/>
            <person name="Henrissat B."/>
            <person name="Lespinet O."/>
            <person name="Thon M."/>
            <person name="Kemen E."/>
            <person name="McHardy A.C."/>
            <person name="Schulze-Lefert P."/>
            <person name="O'Connell R.J."/>
        </authorList>
    </citation>
    <scope>NUCLEOTIDE SEQUENCE [LARGE SCALE GENOMIC DNA]</scope>
    <source>
        <strain evidence="1 2">0861</strain>
    </source>
</reference>
<gene>
    <name evidence="1" type="ORF">CT0861_05477</name>
</gene>
<sequence>MRFLSGFIDTNSQSFCIVSVALFPSYSPLVATKNQHVSLPGLQAAAVAFVTLRGVAAERVFCADANNKVVAISSCDDSAPSTFFMFASEEEHTVGSTVDAETVDLHDGAGFTDRINARFQREAGMQELESGGFGKRACDGSTGS</sequence>
<protein>
    <submittedName>
        <fullName evidence="1">Uncharacterized protein</fullName>
    </submittedName>
</protein>
<dbReference type="AlphaFoldDB" id="A0A166Z3F1"/>
<keyword evidence="2" id="KW-1185">Reference proteome</keyword>
<dbReference type="EMBL" id="LFIV01000002">
    <property type="protein sequence ID" value="KZL78389.1"/>
    <property type="molecule type" value="Genomic_DNA"/>
</dbReference>